<dbReference type="AlphaFoldDB" id="A0A2P9HKV2"/>
<evidence type="ECO:0000313" key="1">
    <source>
        <dbReference type="EMBL" id="SPL64440.1"/>
    </source>
</evidence>
<reference evidence="2" key="1">
    <citation type="submission" date="2017-12" db="EMBL/GenBank/DDBJ databases">
        <authorList>
            <person name="Diaz M."/>
        </authorList>
    </citation>
    <scope>NUCLEOTIDE SEQUENCE [LARGE SCALE GENOMIC DNA]</scope>
    <source>
        <strain evidence="2">FI11154</strain>
    </source>
</reference>
<sequence>MLKSHVKDGYTRILLETHDGAGQIEMVDACVSIGATDKDIIKSADGYDTQRILRFDVRTMRGVDITDDVARSYEGPFDDDAPQWVKDLPNFHLIAADEADDERSYRSHVRACRSPSVYL</sequence>
<dbReference type="EMBL" id="OOFM01000005">
    <property type="protein sequence ID" value="SPL64440.1"/>
    <property type="molecule type" value="Genomic_DNA"/>
</dbReference>
<organism evidence="1 2">
    <name type="scientific">Ochrobactrum soli</name>
    <dbReference type="NCBI Taxonomy" id="2448455"/>
    <lineage>
        <taxon>Bacteria</taxon>
        <taxon>Pseudomonadati</taxon>
        <taxon>Pseudomonadota</taxon>
        <taxon>Alphaproteobacteria</taxon>
        <taxon>Hyphomicrobiales</taxon>
        <taxon>Brucellaceae</taxon>
        <taxon>Brucella/Ochrobactrum group</taxon>
        <taxon>Ochrobactrum</taxon>
    </lineage>
</organism>
<proteinExistence type="predicted"/>
<dbReference type="RefSeq" id="WP_109368296.1">
    <property type="nucleotide sequence ID" value="NZ_OOFM01000005.1"/>
</dbReference>
<dbReference type="Proteomes" id="UP000246073">
    <property type="component" value="Unassembled WGS sequence"/>
</dbReference>
<protein>
    <submittedName>
        <fullName evidence="1">Uncharacterized protein</fullName>
    </submittedName>
</protein>
<accession>A0A2P9HKV2</accession>
<gene>
    <name evidence="1" type="ORF">OHAE_307</name>
</gene>
<evidence type="ECO:0000313" key="2">
    <source>
        <dbReference type="Proteomes" id="UP000246073"/>
    </source>
</evidence>
<name>A0A2P9HKV2_9HYPH</name>